<protein>
    <recommendedName>
        <fullName evidence="4">Lipoprotein</fullName>
    </recommendedName>
</protein>
<dbReference type="Proteomes" id="UP000198982">
    <property type="component" value="Unassembled WGS sequence"/>
</dbReference>
<feature type="chain" id="PRO_5011496641" description="Lipoprotein" evidence="1">
    <location>
        <begin position="28"/>
        <end position="183"/>
    </location>
</feature>
<dbReference type="AlphaFoldDB" id="A0A1H4WUR9"/>
<dbReference type="EMBL" id="FNTJ01000002">
    <property type="protein sequence ID" value="SEC97069.1"/>
    <property type="molecule type" value="Genomic_DNA"/>
</dbReference>
<feature type="signal peptide" evidence="1">
    <location>
        <begin position="1"/>
        <end position="27"/>
    </location>
</feature>
<evidence type="ECO:0000313" key="3">
    <source>
        <dbReference type="Proteomes" id="UP000198982"/>
    </source>
</evidence>
<gene>
    <name evidence="2" type="ORF">SAMN05216178_5620</name>
</gene>
<name>A0A1H4WUR9_9PSED</name>
<evidence type="ECO:0000256" key="1">
    <source>
        <dbReference type="SAM" id="SignalP"/>
    </source>
</evidence>
<keyword evidence="1" id="KW-0732">Signal</keyword>
<accession>A0A1H4WUR9</accession>
<keyword evidence="3" id="KW-1185">Reference proteome</keyword>
<evidence type="ECO:0008006" key="4">
    <source>
        <dbReference type="Google" id="ProtNLM"/>
    </source>
</evidence>
<organism evidence="2 3">
    <name type="scientific">Pseudomonas saponiphila</name>
    <dbReference type="NCBI Taxonomy" id="556534"/>
    <lineage>
        <taxon>Bacteria</taxon>
        <taxon>Pseudomonadati</taxon>
        <taxon>Pseudomonadota</taxon>
        <taxon>Gammaproteobacteria</taxon>
        <taxon>Pseudomonadales</taxon>
        <taxon>Pseudomonadaceae</taxon>
        <taxon>Pseudomonas</taxon>
    </lineage>
</organism>
<reference evidence="3" key="1">
    <citation type="submission" date="2016-10" db="EMBL/GenBank/DDBJ databases">
        <authorList>
            <person name="Varghese N."/>
            <person name="Submissions S."/>
        </authorList>
    </citation>
    <scope>NUCLEOTIDE SEQUENCE [LARGE SCALE GENOMIC DNA]</scope>
    <source>
        <strain evidence="3">DSM 9751</strain>
    </source>
</reference>
<sequence>MAHCHQGACWVKKWKLALLAMVSVSVAGCWQGDYAFEGKYFAAEGEDCTTPSSATDREQYFLEITKQVHNGTALYSAKFPIAARAGAPIVAAQSVSATDDDELTFNFTKPEVSGTFSGSPAVDIVITVIPNKSKDGHLWLKKAELTSVRNGKVSEADLLKNLRQAIQIGRVGACLKKSTASAL</sequence>
<proteinExistence type="predicted"/>
<evidence type="ECO:0000313" key="2">
    <source>
        <dbReference type="EMBL" id="SEC97069.1"/>
    </source>
</evidence>